<comment type="similarity">
    <text evidence="2 18">Belongs to the ATP-dependent AMP-binding enzyme family.</text>
</comment>
<evidence type="ECO:0000313" key="22">
    <source>
        <dbReference type="Proteomes" id="UP001623348"/>
    </source>
</evidence>
<dbReference type="PROSITE" id="PS00455">
    <property type="entry name" value="AMP_BINDING"/>
    <property type="match status" value="1"/>
</dbReference>
<evidence type="ECO:0000256" key="10">
    <source>
        <dbReference type="ARBA" id="ARBA00023180"/>
    </source>
</evidence>
<dbReference type="PANTHER" id="PTHR43272:SF107">
    <property type="entry name" value="LONG-CHAIN-FATTY-ACID--COA LIGASE 5"/>
    <property type="match status" value="1"/>
</dbReference>
<feature type="domain" description="ZP" evidence="20">
    <location>
        <begin position="19"/>
        <end position="283"/>
    </location>
</feature>
<dbReference type="InterPro" id="IPR045311">
    <property type="entry name" value="LC-FACS_euk"/>
</dbReference>
<evidence type="ECO:0000313" key="21">
    <source>
        <dbReference type="EMBL" id="GAB0192028.1"/>
    </source>
</evidence>
<evidence type="ECO:0000256" key="6">
    <source>
        <dbReference type="ARBA" id="ARBA00022832"/>
    </source>
</evidence>
<evidence type="ECO:0000256" key="4">
    <source>
        <dbReference type="ARBA" id="ARBA00022598"/>
    </source>
</evidence>
<keyword evidence="7 18" id="KW-0067">ATP-binding</keyword>
<dbReference type="Pfam" id="PF00100">
    <property type="entry name" value="Zona_pellucida"/>
    <property type="match status" value="1"/>
</dbReference>
<dbReference type="PROSITE" id="PS00682">
    <property type="entry name" value="ZP_1"/>
    <property type="match status" value="1"/>
</dbReference>
<reference evidence="21 22" key="1">
    <citation type="submission" date="2024-06" db="EMBL/GenBank/DDBJ databases">
        <title>The draft genome of Grus japonensis, version 3.</title>
        <authorList>
            <person name="Nabeshima K."/>
            <person name="Suzuki S."/>
            <person name="Onuma M."/>
        </authorList>
    </citation>
    <scope>NUCLEOTIDE SEQUENCE [LARGE SCALE GENOMIC DNA]</scope>
    <source>
        <strain evidence="21 22">451A</strain>
    </source>
</reference>
<dbReference type="InterPro" id="IPR042099">
    <property type="entry name" value="ANL_N_sf"/>
</dbReference>
<keyword evidence="3" id="KW-0964">Secreted</keyword>
<evidence type="ECO:0000256" key="7">
    <source>
        <dbReference type="ARBA" id="ARBA00022840"/>
    </source>
</evidence>
<keyword evidence="6 18" id="KW-0276">Fatty acid metabolism</keyword>
<dbReference type="InterPro" id="IPR001507">
    <property type="entry name" value="ZP_dom"/>
</dbReference>
<evidence type="ECO:0000256" key="13">
    <source>
        <dbReference type="ARBA" id="ARBA00024495"/>
    </source>
</evidence>
<comment type="catalytic activity">
    <reaction evidence="16">
        <text>(E)-hexadec-2-enoate + ATP + CoA = (2E)-hexadecenoyl-CoA + AMP + diphosphate</text>
        <dbReference type="Rhea" id="RHEA:36139"/>
        <dbReference type="ChEBI" id="CHEBI:30616"/>
        <dbReference type="ChEBI" id="CHEBI:33019"/>
        <dbReference type="ChEBI" id="CHEBI:57287"/>
        <dbReference type="ChEBI" id="CHEBI:61526"/>
        <dbReference type="ChEBI" id="CHEBI:72745"/>
        <dbReference type="ChEBI" id="CHEBI:456215"/>
    </reaction>
    <physiologicalReaction direction="left-to-right" evidence="16">
        <dbReference type="Rhea" id="RHEA:36140"/>
    </physiologicalReaction>
</comment>
<dbReference type="SMART" id="SM00241">
    <property type="entry name" value="ZP"/>
    <property type="match status" value="1"/>
</dbReference>
<comment type="catalytic activity">
    <reaction evidence="11">
        <text>5-hydroxy-(6E,8Z,11Z,14Z)-eicosatetraenoate + ATP + CoA = 5-hydroxy-(6E,8Z,11Z,14Z)-eicosatetraenoyl-CoA + AMP + diphosphate</text>
        <dbReference type="Rhea" id="RHEA:52108"/>
        <dbReference type="ChEBI" id="CHEBI:30616"/>
        <dbReference type="ChEBI" id="CHEBI:33019"/>
        <dbReference type="ChEBI" id="CHEBI:57287"/>
        <dbReference type="ChEBI" id="CHEBI:65341"/>
        <dbReference type="ChEBI" id="CHEBI:136407"/>
        <dbReference type="ChEBI" id="CHEBI:456215"/>
    </reaction>
    <physiologicalReaction direction="left-to-right" evidence="11">
        <dbReference type="Rhea" id="RHEA:52109"/>
    </physiologicalReaction>
</comment>
<evidence type="ECO:0000256" key="8">
    <source>
        <dbReference type="ARBA" id="ARBA00023098"/>
    </source>
</evidence>
<gene>
    <name evidence="21" type="ORF">GRJ2_001668100</name>
</gene>
<evidence type="ECO:0000256" key="17">
    <source>
        <dbReference type="ARBA" id="ARBA00049139"/>
    </source>
</evidence>
<dbReference type="InterPro" id="IPR055355">
    <property type="entry name" value="ZP-C"/>
</dbReference>
<dbReference type="Proteomes" id="UP001623348">
    <property type="component" value="Unassembled WGS sequence"/>
</dbReference>
<dbReference type="InterPro" id="IPR020845">
    <property type="entry name" value="AMP-binding_CS"/>
</dbReference>
<comment type="catalytic activity">
    <reaction evidence="12">
        <text>a long-chain fatty acid + ATP + CoA = a long-chain fatty acyl-CoA + AMP + diphosphate</text>
        <dbReference type="Rhea" id="RHEA:15421"/>
        <dbReference type="ChEBI" id="CHEBI:30616"/>
        <dbReference type="ChEBI" id="CHEBI:33019"/>
        <dbReference type="ChEBI" id="CHEBI:57287"/>
        <dbReference type="ChEBI" id="CHEBI:57560"/>
        <dbReference type="ChEBI" id="CHEBI:83139"/>
        <dbReference type="ChEBI" id="CHEBI:456215"/>
        <dbReference type="EC" id="6.2.1.3"/>
    </reaction>
    <physiologicalReaction direction="left-to-right" evidence="12">
        <dbReference type="Rhea" id="RHEA:15422"/>
    </physiologicalReaction>
</comment>
<keyword evidence="10" id="KW-0325">Glycoprotein</keyword>
<comment type="catalytic activity">
    <reaction evidence="15">
        <text>(5Z,8Z,11Z,14Z)-eicosatetraenoate + ATP + CoA = (5Z,8Z,11Z,14Z)-eicosatetraenoyl-CoA + AMP + diphosphate</text>
        <dbReference type="Rhea" id="RHEA:19713"/>
        <dbReference type="ChEBI" id="CHEBI:30616"/>
        <dbReference type="ChEBI" id="CHEBI:32395"/>
        <dbReference type="ChEBI" id="CHEBI:33019"/>
        <dbReference type="ChEBI" id="CHEBI:57287"/>
        <dbReference type="ChEBI" id="CHEBI:57368"/>
        <dbReference type="ChEBI" id="CHEBI:456215"/>
        <dbReference type="EC" id="6.2.1.15"/>
    </reaction>
    <physiologicalReaction direction="left-to-right" evidence="15">
        <dbReference type="Rhea" id="RHEA:19714"/>
    </physiologicalReaction>
</comment>
<evidence type="ECO:0000256" key="5">
    <source>
        <dbReference type="ARBA" id="ARBA00022741"/>
    </source>
</evidence>
<name>A0ABC9X2W8_GRUJA</name>
<dbReference type="PROSITE" id="PS51034">
    <property type="entry name" value="ZP_2"/>
    <property type="match status" value="1"/>
</dbReference>
<comment type="subcellular location">
    <subcellularLocation>
        <location evidence="1">Secreted</location>
    </subcellularLocation>
</comment>
<dbReference type="Gene3D" id="2.60.40.4100">
    <property type="entry name" value="Zona pellucida, ZP-C domain"/>
    <property type="match status" value="1"/>
</dbReference>
<evidence type="ECO:0000256" key="1">
    <source>
        <dbReference type="ARBA" id="ARBA00004613"/>
    </source>
</evidence>
<evidence type="ECO:0000259" key="20">
    <source>
        <dbReference type="PROSITE" id="PS51034"/>
    </source>
</evidence>
<evidence type="ECO:0000256" key="12">
    <source>
        <dbReference type="ARBA" id="ARBA00024484"/>
    </source>
</evidence>
<comment type="function">
    <text evidence="18">Catalyzes the conversion of long-chain fatty acids to their active form acyl-CoAs for both synthesis of cellular lipids, and degradation via beta-oxidation.</text>
</comment>
<keyword evidence="4 18" id="KW-0436">Ligase</keyword>
<dbReference type="PANTHER" id="PTHR43272">
    <property type="entry name" value="LONG-CHAIN-FATTY-ACID--COA LIGASE"/>
    <property type="match status" value="1"/>
</dbReference>
<dbReference type="GO" id="GO:0005524">
    <property type="term" value="F:ATP binding"/>
    <property type="evidence" value="ECO:0007669"/>
    <property type="project" value="UniProtKB-KW"/>
</dbReference>
<dbReference type="CDD" id="cd05927">
    <property type="entry name" value="LC-FACS_euk"/>
    <property type="match status" value="1"/>
</dbReference>
<dbReference type="Pfam" id="PF00501">
    <property type="entry name" value="AMP-binding"/>
    <property type="match status" value="1"/>
</dbReference>
<feature type="chain" id="PRO_5044862576" description="Long-chain-fatty-acid--CoA ligase" evidence="19">
    <location>
        <begin position="18"/>
        <end position="882"/>
    </location>
</feature>
<dbReference type="SUPFAM" id="SSF56801">
    <property type="entry name" value="Acetyl-CoA synthetase-like"/>
    <property type="match status" value="1"/>
</dbReference>
<comment type="caution">
    <text evidence="21">The sequence shown here is derived from an EMBL/GenBank/DDBJ whole genome shotgun (WGS) entry which is preliminary data.</text>
</comment>
<evidence type="ECO:0000256" key="9">
    <source>
        <dbReference type="ARBA" id="ARBA00023157"/>
    </source>
</evidence>
<sequence>MVTLTIYLLVILAQALAGPCNPNKADVILVYCYPKTIITKIPECPYGWEVNQLALGGVCYNGIHDLGYYQFTIPDLSPKNKSYCGTQSEFKNPVYHFYNSIVSNDSSVIVKSQPVNYSFTCTYNANYLVNQAAFDQRVATIHVKNGSSGSFESQLSLNFYSNAKFSSIKEAPFIVETSEIGSDIFAGVEAKGLSDRFKVVLNNCWATPSSEYFYQIHWPLITKGCASDNSILVHENGKTSRATFQFNAFRFRNIPKLSKVWLHCETHVCDSEKFSCPVIYAFNEVHRIKSQKHWTPYLTTSHILNFVYSAWSLIGTKLTESRLELKHRLAKAFPVFCGVDWQVTVFPPSLNDLEVVLVGRLGRNKHQKPKMVEFSEQPADTKLTYDWIISEYACYTYSMVAVPLYDTLGPEAIVYIVNKADISIVICDKPEKAQVLLENCEQEKTPCLKTIILMDLFDKELKDRGAKVGVEILALQEVEPPKPEDLCIVCFTSGTTGNPKGAMLTHQNVVANAAAFLRSTENTVECTSSDITMSYLPLAHMFERVVQTVVYSCGAKVGFFQGDIKLLTDDMKTLKPTLFPVVPRLLNRIYDKIQSGAKSPAKRCLLNFAVTMKMAEIKQGIIRNDSIWDKLIFKKVQIFEAYGQTECSAGCTFSMPGDWTTGHVGAPLACNIIKLDDVEEMNYYSSNSEGEVCIKGPNVFKGYLKDPEKTAEAIDKDGWLHTGDIGKWLPNGTLKIIDRKKNIFKLAQGEYIAPEKIENVYIRSAPVAQVFVHGESLRSFLIGIVVPDPETLPGFAAKLGIKGSYEDVCKNPAVKKAILEDMVRLGKEAGLKSFEQVKDLYIHTEMFSVENGLLTPTLKAKRAELVKFFQKQIEALYSSLQE</sequence>
<dbReference type="AlphaFoldDB" id="A0ABC9X2W8"/>
<evidence type="ECO:0000256" key="11">
    <source>
        <dbReference type="ARBA" id="ARBA00024469"/>
    </source>
</evidence>
<evidence type="ECO:0000256" key="18">
    <source>
        <dbReference type="RuleBase" id="RU369030"/>
    </source>
</evidence>
<keyword evidence="5 18" id="KW-0547">Nucleotide-binding</keyword>
<evidence type="ECO:0000256" key="14">
    <source>
        <dbReference type="ARBA" id="ARBA00024532"/>
    </source>
</evidence>
<protein>
    <recommendedName>
        <fullName evidence="18">Long-chain-fatty-acid--CoA ligase</fullName>
        <ecNumber evidence="18">6.2.1.3</ecNumber>
    </recommendedName>
</protein>
<organism evidence="21 22">
    <name type="scientific">Grus japonensis</name>
    <name type="common">Japanese crane</name>
    <name type="synonym">Red-crowned crane</name>
    <dbReference type="NCBI Taxonomy" id="30415"/>
    <lineage>
        <taxon>Eukaryota</taxon>
        <taxon>Metazoa</taxon>
        <taxon>Chordata</taxon>
        <taxon>Craniata</taxon>
        <taxon>Vertebrata</taxon>
        <taxon>Euteleostomi</taxon>
        <taxon>Archelosauria</taxon>
        <taxon>Archosauria</taxon>
        <taxon>Dinosauria</taxon>
        <taxon>Saurischia</taxon>
        <taxon>Theropoda</taxon>
        <taxon>Coelurosauria</taxon>
        <taxon>Aves</taxon>
        <taxon>Neognathae</taxon>
        <taxon>Neoaves</taxon>
        <taxon>Gruiformes</taxon>
        <taxon>Gruidae</taxon>
        <taxon>Grus</taxon>
    </lineage>
</organism>
<dbReference type="GO" id="GO:0047676">
    <property type="term" value="F:arachidonate-CoA ligase activity"/>
    <property type="evidence" value="ECO:0007669"/>
    <property type="project" value="UniProtKB-EC"/>
</dbReference>
<dbReference type="GO" id="GO:0005576">
    <property type="term" value="C:extracellular region"/>
    <property type="evidence" value="ECO:0007669"/>
    <property type="project" value="UniProtKB-SubCell"/>
</dbReference>
<dbReference type="EMBL" id="BAAFJT010000007">
    <property type="protein sequence ID" value="GAB0192028.1"/>
    <property type="molecule type" value="Genomic_DNA"/>
</dbReference>
<evidence type="ECO:0000256" key="3">
    <source>
        <dbReference type="ARBA" id="ARBA00022525"/>
    </source>
</evidence>
<dbReference type="EC" id="6.2.1.3" evidence="18"/>
<dbReference type="Gene3D" id="3.40.50.12780">
    <property type="entry name" value="N-terminal domain of ligase-like"/>
    <property type="match status" value="1"/>
</dbReference>
<dbReference type="InterPro" id="IPR042235">
    <property type="entry name" value="ZP-C_dom"/>
</dbReference>
<accession>A0ABC9X2W8</accession>
<keyword evidence="19" id="KW-0732">Signal</keyword>
<keyword evidence="8 18" id="KW-0443">Lipid metabolism</keyword>
<evidence type="ECO:0000256" key="19">
    <source>
        <dbReference type="SAM" id="SignalP"/>
    </source>
</evidence>
<evidence type="ECO:0000256" key="15">
    <source>
        <dbReference type="ARBA" id="ARBA00024548"/>
    </source>
</evidence>
<evidence type="ECO:0000256" key="16">
    <source>
        <dbReference type="ARBA" id="ARBA00024565"/>
    </source>
</evidence>
<comment type="catalytic activity">
    <reaction evidence="14">
        <text>15-hydroxy-(5Z,8Z,11Z,13E)-eicosatetraenoate + ATP + CoA = 15-hydroxy-(5Z,8Z,11Z,13E)-eicosatetraenoyl-CoA + AMP + diphosphate</text>
        <dbReference type="Rhea" id="RHEA:52116"/>
        <dbReference type="ChEBI" id="CHEBI:30616"/>
        <dbReference type="ChEBI" id="CHEBI:33019"/>
        <dbReference type="ChEBI" id="CHEBI:57287"/>
        <dbReference type="ChEBI" id="CHEBI:78832"/>
        <dbReference type="ChEBI" id="CHEBI:136409"/>
        <dbReference type="ChEBI" id="CHEBI:456215"/>
    </reaction>
    <physiologicalReaction direction="left-to-right" evidence="14">
        <dbReference type="Rhea" id="RHEA:52117"/>
    </physiologicalReaction>
</comment>
<dbReference type="Gene3D" id="2.60.40.3210">
    <property type="entry name" value="Zona pellucida, ZP-N domain"/>
    <property type="match status" value="1"/>
</dbReference>
<feature type="signal peptide" evidence="19">
    <location>
        <begin position="1"/>
        <end position="17"/>
    </location>
</feature>
<comment type="catalytic activity">
    <reaction evidence="17">
        <text>hexadecanoate + ATP + CoA = hexadecanoyl-CoA + AMP + diphosphate</text>
        <dbReference type="Rhea" id="RHEA:30751"/>
        <dbReference type="ChEBI" id="CHEBI:7896"/>
        <dbReference type="ChEBI" id="CHEBI:30616"/>
        <dbReference type="ChEBI" id="CHEBI:33019"/>
        <dbReference type="ChEBI" id="CHEBI:57287"/>
        <dbReference type="ChEBI" id="CHEBI:57379"/>
        <dbReference type="ChEBI" id="CHEBI:456215"/>
    </reaction>
    <physiologicalReaction direction="left-to-right" evidence="17">
        <dbReference type="Rhea" id="RHEA:30752"/>
    </physiologicalReaction>
</comment>
<comment type="catalytic activity">
    <reaction evidence="13">
        <text>12-hydroxy-(5Z,8Z,10E,14Z)-eicosatetraenoate + ATP + CoA = 12-hydroxy-(5Z,8Z,10E,14Z)-eicosatetraenoyl-CoA + AMP + diphosphate</text>
        <dbReference type="Rhea" id="RHEA:52112"/>
        <dbReference type="ChEBI" id="CHEBI:30616"/>
        <dbReference type="ChEBI" id="CHEBI:33019"/>
        <dbReference type="ChEBI" id="CHEBI:57287"/>
        <dbReference type="ChEBI" id="CHEBI:90718"/>
        <dbReference type="ChEBI" id="CHEBI:136408"/>
        <dbReference type="ChEBI" id="CHEBI:456215"/>
    </reaction>
    <physiologicalReaction direction="left-to-right" evidence="13">
        <dbReference type="Rhea" id="RHEA:52113"/>
    </physiologicalReaction>
</comment>
<dbReference type="InterPro" id="IPR000873">
    <property type="entry name" value="AMP-dep_synth/lig_dom"/>
</dbReference>
<keyword evidence="22" id="KW-1185">Reference proteome</keyword>
<dbReference type="InterPro" id="IPR017977">
    <property type="entry name" value="ZP_dom_CS"/>
</dbReference>
<evidence type="ECO:0000256" key="2">
    <source>
        <dbReference type="ARBA" id="ARBA00006432"/>
    </source>
</evidence>
<keyword evidence="9" id="KW-1015">Disulfide bond</keyword>
<proteinExistence type="inferred from homology"/>